<dbReference type="RefSeq" id="WP_021342790.1">
    <property type="nucleotide sequence ID" value="NZ_CP050124.1"/>
</dbReference>
<keyword evidence="1" id="KW-0472">Membrane</keyword>
<feature type="transmembrane region" description="Helical" evidence="1">
    <location>
        <begin position="39"/>
        <end position="56"/>
    </location>
</feature>
<keyword evidence="1" id="KW-0812">Transmembrane</keyword>
<feature type="transmembrane region" description="Helical" evidence="1">
    <location>
        <begin position="7"/>
        <end position="27"/>
    </location>
</feature>
<name>A0A0C2WID1_RHOER</name>
<dbReference type="AlphaFoldDB" id="A0A0C2WID1"/>
<accession>A0A0C2WID1</accession>
<proteinExistence type="predicted"/>
<dbReference type="Proteomes" id="UP000627573">
    <property type="component" value="Unassembled WGS sequence"/>
</dbReference>
<dbReference type="EMBL" id="CP050124">
    <property type="protein sequence ID" value="QIP37983.1"/>
    <property type="molecule type" value="Genomic_DNA"/>
</dbReference>
<gene>
    <name evidence="2" type="ORF">BS297_19880</name>
    <name evidence="4" type="ORF">G9444_0739</name>
    <name evidence="3" type="ORF">I3517_29425</name>
</gene>
<keyword evidence="1" id="KW-1133">Transmembrane helix</keyword>
<evidence type="ECO:0000313" key="6">
    <source>
        <dbReference type="Proteomes" id="UP000502345"/>
    </source>
</evidence>
<dbReference type="EMBL" id="JAECSB010000095">
    <property type="protein sequence ID" value="MBH5146731.1"/>
    <property type="molecule type" value="Genomic_DNA"/>
</dbReference>
<evidence type="ECO:0000313" key="5">
    <source>
        <dbReference type="Proteomes" id="UP000325576"/>
    </source>
</evidence>
<evidence type="ECO:0000313" key="2">
    <source>
        <dbReference type="EMBL" id="KAB2583575.1"/>
    </source>
</evidence>
<evidence type="ECO:0000313" key="7">
    <source>
        <dbReference type="Proteomes" id="UP000627573"/>
    </source>
</evidence>
<sequence>MNRPGDLLLSPWALVSVSVILVNDHVLKGAFGNTMTGKLSDVAGVFLFPLLLLSVLEVLRRKLAGRAAIAWSIAVTGIGFAAVKTVSPIGDAYEWVIGFFRWTAGGFRGELLPIVVFRDPSDLWVLPILFASYLVVTHNRTRAPEGAPEHEVISPVPHPT</sequence>
<reference evidence="2 5" key="1">
    <citation type="journal article" date="2017" name="Poromechanics V (2013)">
        <title>Genomic Characterization of the Arsenic-Tolerant Actinobacterium, &lt;i&gt;Rhodococcus erythropolis&lt;/i&gt; S43.</title>
        <authorList>
            <person name="Retamal-Morales G."/>
            <person name="Mehnert M."/>
            <person name="Schwabe R."/>
            <person name="Tischler D."/>
            <person name="Schloemann M."/>
            <person name="Levican G.J."/>
        </authorList>
    </citation>
    <scope>NUCLEOTIDE SEQUENCE [LARGE SCALE GENOMIC DNA]</scope>
    <source>
        <strain evidence="2 5">S43</strain>
    </source>
</reference>
<evidence type="ECO:0000256" key="1">
    <source>
        <dbReference type="SAM" id="Phobius"/>
    </source>
</evidence>
<dbReference type="EMBL" id="MRBO01000534">
    <property type="protein sequence ID" value="KAB2583575.1"/>
    <property type="molecule type" value="Genomic_DNA"/>
</dbReference>
<protein>
    <submittedName>
        <fullName evidence="3">Uncharacterized protein</fullName>
    </submittedName>
</protein>
<reference evidence="3 7" key="3">
    <citation type="submission" date="2020-12" db="EMBL/GenBank/DDBJ databases">
        <title>Draft genome sequence of furan degrading bacterial strain FUR100.</title>
        <authorList>
            <person name="Woiski C."/>
        </authorList>
    </citation>
    <scope>NUCLEOTIDE SEQUENCE [LARGE SCALE GENOMIC DNA]</scope>
    <source>
        <strain evidence="3 7">FUR100</strain>
    </source>
</reference>
<organism evidence="3 7">
    <name type="scientific">Rhodococcus erythropolis</name>
    <name type="common">Arthrobacter picolinophilus</name>
    <dbReference type="NCBI Taxonomy" id="1833"/>
    <lineage>
        <taxon>Bacteria</taxon>
        <taxon>Bacillati</taxon>
        <taxon>Actinomycetota</taxon>
        <taxon>Actinomycetes</taxon>
        <taxon>Mycobacteriales</taxon>
        <taxon>Nocardiaceae</taxon>
        <taxon>Rhodococcus</taxon>
        <taxon>Rhodococcus erythropolis group</taxon>
    </lineage>
</organism>
<reference evidence="4 6" key="2">
    <citation type="submission" date="2020-03" db="EMBL/GenBank/DDBJ databases">
        <title>Screen low temperature-resistant strains for efficient degradation of petroleum hydrocarbons under the low temperature.</title>
        <authorList>
            <person name="Wang Y."/>
            <person name="Chen J."/>
        </authorList>
    </citation>
    <scope>NUCLEOTIDE SEQUENCE [LARGE SCALE GENOMIC DNA]</scope>
    <source>
        <strain evidence="4 6">KB1</strain>
    </source>
</reference>
<evidence type="ECO:0000313" key="3">
    <source>
        <dbReference type="EMBL" id="MBH5146731.1"/>
    </source>
</evidence>
<dbReference type="Proteomes" id="UP000325576">
    <property type="component" value="Unassembled WGS sequence"/>
</dbReference>
<dbReference type="Proteomes" id="UP000502345">
    <property type="component" value="Chromosome"/>
</dbReference>
<evidence type="ECO:0000313" key="4">
    <source>
        <dbReference type="EMBL" id="QIP37983.1"/>
    </source>
</evidence>
<keyword evidence="7" id="KW-1185">Reference proteome</keyword>
<feature type="transmembrane region" description="Helical" evidence="1">
    <location>
        <begin position="63"/>
        <end position="83"/>
    </location>
</feature>